<dbReference type="Proteomes" id="UP000218231">
    <property type="component" value="Unassembled WGS sequence"/>
</dbReference>
<proteinExistence type="predicted"/>
<reference evidence="2 3" key="1">
    <citation type="journal article" date="2017" name="Curr. Biol.">
        <title>Genome architecture and evolution of a unichromosomal asexual nematode.</title>
        <authorList>
            <person name="Fradin H."/>
            <person name="Zegar C."/>
            <person name="Gutwein M."/>
            <person name="Lucas J."/>
            <person name="Kovtun M."/>
            <person name="Corcoran D."/>
            <person name="Baugh L.R."/>
            <person name="Kiontke K."/>
            <person name="Gunsalus K."/>
            <person name="Fitch D.H."/>
            <person name="Piano F."/>
        </authorList>
    </citation>
    <scope>NUCLEOTIDE SEQUENCE [LARGE SCALE GENOMIC DNA]</scope>
    <source>
        <strain evidence="2">PF1309</strain>
    </source>
</reference>
<dbReference type="EMBL" id="LIAE01010227">
    <property type="protein sequence ID" value="PAV65050.1"/>
    <property type="molecule type" value="Genomic_DNA"/>
</dbReference>
<evidence type="ECO:0000256" key="1">
    <source>
        <dbReference type="SAM" id="MobiDB-lite"/>
    </source>
</evidence>
<feature type="region of interest" description="Disordered" evidence="1">
    <location>
        <begin position="163"/>
        <end position="182"/>
    </location>
</feature>
<protein>
    <submittedName>
        <fullName evidence="2">Uncharacterized protein</fullName>
    </submittedName>
</protein>
<name>A0A2A2JTR9_9BILA</name>
<organism evidence="2 3">
    <name type="scientific">Diploscapter pachys</name>
    <dbReference type="NCBI Taxonomy" id="2018661"/>
    <lineage>
        <taxon>Eukaryota</taxon>
        <taxon>Metazoa</taxon>
        <taxon>Ecdysozoa</taxon>
        <taxon>Nematoda</taxon>
        <taxon>Chromadorea</taxon>
        <taxon>Rhabditida</taxon>
        <taxon>Rhabditina</taxon>
        <taxon>Rhabditomorpha</taxon>
        <taxon>Rhabditoidea</taxon>
        <taxon>Rhabditidae</taxon>
        <taxon>Diploscapter</taxon>
    </lineage>
</organism>
<evidence type="ECO:0000313" key="3">
    <source>
        <dbReference type="Proteomes" id="UP000218231"/>
    </source>
</evidence>
<evidence type="ECO:0000313" key="2">
    <source>
        <dbReference type="EMBL" id="PAV65050.1"/>
    </source>
</evidence>
<comment type="caution">
    <text evidence="2">The sequence shown here is derived from an EMBL/GenBank/DDBJ whole genome shotgun (WGS) entry which is preliminary data.</text>
</comment>
<dbReference type="AlphaFoldDB" id="A0A2A2JTR9"/>
<keyword evidence="3" id="KW-1185">Reference proteome</keyword>
<sequence length="196" mass="22436">MHSIQNAFRFLSNSEIFSRFRSKIFGFQMSTSYSSLMDSMMSDFRTKLDRLTELLATGEATQIQIDVETFTKRCGRIAQEKQAREQLKHDRLAYLQTNASRRAADIAERKAAIAEKAGQAEQLECKIAAETVLCDLMTDEEKAVSRMVGTFDNLILTDEEISQERKHLDAPTPEEVARQRKLRRSDVSFYSPVAKR</sequence>
<gene>
    <name evidence="2" type="ORF">WR25_16537</name>
</gene>
<accession>A0A2A2JTR9</accession>